<comment type="catalytic activity">
    <reaction evidence="1 7">
        <text>Hydrolysis of (1-&gt;4)-beta-linkages between N-acetylmuramic acid and N-acetyl-D-glucosamine residues in a peptidoglycan and between N-acetyl-D-glucosamine residues in chitodextrins.</text>
        <dbReference type="EC" id="3.2.1.17"/>
    </reaction>
</comment>
<proteinExistence type="inferred from homology"/>
<dbReference type="GO" id="GO:0016998">
    <property type="term" value="P:cell wall macromolecule catabolic process"/>
    <property type="evidence" value="ECO:0007669"/>
    <property type="project" value="InterPro"/>
</dbReference>
<dbReference type="InterPro" id="IPR023346">
    <property type="entry name" value="Lysozyme-like_dom_sf"/>
</dbReference>
<keyword evidence="5" id="KW-1035">Host cytoplasm</keyword>
<dbReference type="InterPro" id="IPR034690">
    <property type="entry name" value="Endolysin_T4_type"/>
</dbReference>
<dbReference type="GO" id="GO:0031640">
    <property type="term" value="P:killing of cells of another organism"/>
    <property type="evidence" value="ECO:0007669"/>
    <property type="project" value="UniProtKB-KW"/>
</dbReference>
<dbReference type="STRING" id="259536.Psyc_1032"/>
<dbReference type="Proteomes" id="UP000000546">
    <property type="component" value="Chromosome"/>
</dbReference>
<dbReference type="GO" id="GO:0042742">
    <property type="term" value="P:defense response to bacterium"/>
    <property type="evidence" value="ECO:0007669"/>
    <property type="project" value="UniProtKB-KW"/>
</dbReference>
<evidence type="ECO:0000256" key="3">
    <source>
        <dbReference type="ARBA" id="ARBA00022638"/>
    </source>
</evidence>
<keyword evidence="3 7" id="KW-0081">Bacteriolytic enzyme</keyword>
<accession>Q4FSX3</accession>
<dbReference type="InterPro" id="IPR002196">
    <property type="entry name" value="Glyco_hydro_24"/>
</dbReference>
<keyword evidence="6 7" id="KW-0326">Glycosidase</keyword>
<evidence type="ECO:0000313" key="8">
    <source>
        <dbReference type="EMBL" id="AAZ18885.1"/>
    </source>
</evidence>
<evidence type="ECO:0000313" key="9">
    <source>
        <dbReference type="Proteomes" id="UP000000546"/>
    </source>
</evidence>
<keyword evidence="2 7" id="KW-0929">Antimicrobial</keyword>
<dbReference type="CAZy" id="GH24">
    <property type="family name" value="Glycoside Hydrolase Family 24"/>
</dbReference>
<evidence type="ECO:0000256" key="2">
    <source>
        <dbReference type="ARBA" id="ARBA00022529"/>
    </source>
</evidence>
<dbReference type="GO" id="GO:0009253">
    <property type="term" value="P:peptidoglycan catabolic process"/>
    <property type="evidence" value="ECO:0007669"/>
    <property type="project" value="InterPro"/>
</dbReference>
<gene>
    <name evidence="8" type="ordered locus">Psyc_1032</name>
</gene>
<dbReference type="CDD" id="cd00737">
    <property type="entry name" value="lyz_endolysin_autolysin"/>
    <property type="match status" value="1"/>
</dbReference>
<dbReference type="AlphaFoldDB" id="Q4FSX3"/>
<evidence type="ECO:0000256" key="6">
    <source>
        <dbReference type="ARBA" id="ARBA00023295"/>
    </source>
</evidence>
<keyword evidence="4 7" id="KW-0378">Hydrolase</keyword>
<dbReference type="RefSeq" id="WP_011280307.1">
    <property type="nucleotide sequence ID" value="NC_007204.1"/>
</dbReference>
<protein>
    <recommendedName>
        <fullName evidence="7">Lysozyme</fullName>
        <ecNumber evidence="7">3.2.1.17</ecNumber>
    </recommendedName>
</protein>
<name>Q4FSX3_PSYA2</name>
<dbReference type="EC" id="3.2.1.17" evidence="7"/>
<dbReference type="KEGG" id="par:Psyc_1032"/>
<dbReference type="Gene3D" id="1.10.530.40">
    <property type="match status" value="1"/>
</dbReference>
<evidence type="ECO:0000256" key="5">
    <source>
        <dbReference type="ARBA" id="ARBA00023200"/>
    </source>
</evidence>
<dbReference type="InterPro" id="IPR033907">
    <property type="entry name" value="Endolysin_autolysin"/>
</dbReference>
<keyword evidence="9" id="KW-1185">Reference proteome</keyword>
<dbReference type="InterPro" id="IPR023347">
    <property type="entry name" value="Lysozyme_dom_sf"/>
</dbReference>
<dbReference type="EMBL" id="CP000082">
    <property type="protein sequence ID" value="AAZ18885.1"/>
    <property type="molecule type" value="Genomic_DNA"/>
</dbReference>
<dbReference type="HOGENOM" id="CLU_091641_3_1_6"/>
<dbReference type="PANTHER" id="PTHR38107:SF3">
    <property type="entry name" value="LYSOZYME RRRD-RELATED"/>
    <property type="match status" value="1"/>
</dbReference>
<evidence type="ECO:0000256" key="1">
    <source>
        <dbReference type="ARBA" id="ARBA00000632"/>
    </source>
</evidence>
<dbReference type="eggNOG" id="COG3772">
    <property type="taxonomic scope" value="Bacteria"/>
</dbReference>
<reference evidence="8 9" key="1">
    <citation type="journal article" date="2010" name="Appl. Environ. Microbiol.">
        <title>The genome sequence of Psychrobacter arcticus 273-4, a psychroactive Siberian permafrost bacterium, reveals mechanisms for adaptation to low-temperature growth.</title>
        <authorList>
            <person name="Ayala-del-Rio H.L."/>
            <person name="Chain P.S."/>
            <person name="Grzymski J.J."/>
            <person name="Ponder M.A."/>
            <person name="Ivanova N."/>
            <person name="Bergholz P.W."/>
            <person name="Di Bartolo G."/>
            <person name="Hauser L."/>
            <person name="Land M."/>
            <person name="Bakermans C."/>
            <person name="Rodrigues D."/>
            <person name="Klappenbach J."/>
            <person name="Zarka D."/>
            <person name="Larimer F."/>
            <person name="Richardson P."/>
            <person name="Murray A."/>
            <person name="Thomashow M."/>
            <person name="Tiedje J.M."/>
        </authorList>
    </citation>
    <scope>NUCLEOTIDE SEQUENCE [LARGE SCALE GENOMIC DNA]</scope>
    <source>
        <strain evidence="9">DSM 17307 / VKM B-2377 / 273-4</strain>
    </source>
</reference>
<sequence>MSHDEFFKWLKSKQGNGKLTQTQVDGANAVLSVVRADVLQDFISALTGWSVNDDRAMSKEGIDLLKFYEGLKLKAYQDTGKVWTIGYGHTSASGGMKVYQGLVITREQAEQLLKDDLARMTYPVVDDLVKVPLTQGQFDAMCSFIYNLGEGQVSKSTLLRLLNAKDYKGASTQFGRWVFDNGVELDGLIARRAAERKLFASSGDL</sequence>
<dbReference type="PANTHER" id="PTHR38107">
    <property type="match status" value="1"/>
</dbReference>
<dbReference type="InterPro" id="IPR051018">
    <property type="entry name" value="Bacteriophage_GH24"/>
</dbReference>
<dbReference type="GO" id="GO:0003796">
    <property type="term" value="F:lysozyme activity"/>
    <property type="evidence" value="ECO:0007669"/>
    <property type="project" value="UniProtKB-EC"/>
</dbReference>
<organism evidence="8 9">
    <name type="scientific">Psychrobacter arcticus (strain DSM 17307 / VKM B-2377 / 273-4)</name>
    <dbReference type="NCBI Taxonomy" id="259536"/>
    <lineage>
        <taxon>Bacteria</taxon>
        <taxon>Pseudomonadati</taxon>
        <taxon>Pseudomonadota</taxon>
        <taxon>Gammaproteobacteria</taxon>
        <taxon>Moraxellales</taxon>
        <taxon>Moraxellaceae</taxon>
        <taxon>Psychrobacter</taxon>
    </lineage>
</organism>
<comment type="similarity">
    <text evidence="7">Belongs to the glycosyl hydrolase 24 family.</text>
</comment>
<evidence type="ECO:0000256" key="4">
    <source>
        <dbReference type="ARBA" id="ARBA00022801"/>
    </source>
</evidence>
<dbReference type="SUPFAM" id="SSF53955">
    <property type="entry name" value="Lysozyme-like"/>
    <property type="match status" value="1"/>
</dbReference>
<evidence type="ECO:0000256" key="7">
    <source>
        <dbReference type="RuleBase" id="RU003788"/>
    </source>
</evidence>
<dbReference type="Pfam" id="PF00959">
    <property type="entry name" value="Phage_lysozyme"/>
    <property type="match status" value="1"/>
</dbReference>
<dbReference type="HAMAP" id="MF_04110">
    <property type="entry name" value="ENDOLYSIN_T4"/>
    <property type="match status" value="1"/>
</dbReference>